<feature type="transmembrane region" description="Helical" evidence="6">
    <location>
        <begin position="167"/>
        <end position="188"/>
    </location>
</feature>
<protein>
    <submittedName>
        <fullName evidence="7">Major facilitator superfamily domain-containing protein</fullName>
    </submittedName>
</protein>
<dbReference type="FunFam" id="1.20.1250.20:FF:000013">
    <property type="entry name" value="MFS general substrate transporter"/>
    <property type="match status" value="1"/>
</dbReference>
<feature type="transmembrane region" description="Helical" evidence="6">
    <location>
        <begin position="427"/>
        <end position="446"/>
    </location>
</feature>
<feature type="transmembrane region" description="Helical" evidence="6">
    <location>
        <begin position="268"/>
        <end position="293"/>
    </location>
</feature>
<dbReference type="EMBL" id="JAODAN010000011">
    <property type="protein sequence ID" value="KAK1921469.1"/>
    <property type="molecule type" value="Genomic_DNA"/>
</dbReference>
<organism evidence="7 8">
    <name type="scientific">Papiliotrema laurentii</name>
    <name type="common">Cryptococcus laurentii</name>
    <dbReference type="NCBI Taxonomy" id="5418"/>
    <lineage>
        <taxon>Eukaryota</taxon>
        <taxon>Fungi</taxon>
        <taxon>Dikarya</taxon>
        <taxon>Basidiomycota</taxon>
        <taxon>Agaricomycotina</taxon>
        <taxon>Tremellomycetes</taxon>
        <taxon>Tremellales</taxon>
        <taxon>Rhynchogastremaceae</taxon>
        <taxon>Papiliotrema</taxon>
    </lineage>
</organism>
<feature type="transmembrane region" description="Helical" evidence="6">
    <location>
        <begin position="361"/>
        <end position="381"/>
    </location>
</feature>
<dbReference type="GO" id="GO:0022857">
    <property type="term" value="F:transmembrane transporter activity"/>
    <property type="evidence" value="ECO:0007669"/>
    <property type="project" value="InterPro"/>
</dbReference>
<feature type="transmembrane region" description="Helical" evidence="6">
    <location>
        <begin position="37"/>
        <end position="54"/>
    </location>
</feature>
<evidence type="ECO:0000313" key="7">
    <source>
        <dbReference type="EMBL" id="KAK1921469.1"/>
    </source>
</evidence>
<evidence type="ECO:0000313" key="8">
    <source>
        <dbReference type="Proteomes" id="UP001182556"/>
    </source>
</evidence>
<dbReference type="SUPFAM" id="SSF103473">
    <property type="entry name" value="MFS general substrate transporter"/>
    <property type="match status" value="1"/>
</dbReference>
<evidence type="ECO:0000256" key="6">
    <source>
        <dbReference type="SAM" id="Phobius"/>
    </source>
</evidence>
<evidence type="ECO:0000256" key="4">
    <source>
        <dbReference type="ARBA" id="ARBA00022989"/>
    </source>
</evidence>
<keyword evidence="2" id="KW-0813">Transport</keyword>
<dbReference type="Proteomes" id="UP001182556">
    <property type="component" value="Unassembled WGS sequence"/>
</dbReference>
<comment type="caution">
    <text evidence="7">The sequence shown here is derived from an EMBL/GenBank/DDBJ whole genome shotgun (WGS) entry which is preliminary data.</text>
</comment>
<name>A0AAD9CT40_PAPLA</name>
<gene>
    <name evidence="7" type="ORF">DB88DRAFT_500834</name>
</gene>
<keyword evidence="5 6" id="KW-0472">Membrane</keyword>
<evidence type="ECO:0000256" key="3">
    <source>
        <dbReference type="ARBA" id="ARBA00022692"/>
    </source>
</evidence>
<dbReference type="PANTHER" id="PTHR43791:SF9">
    <property type="entry name" value="MAJOR FACILITATOR-TYPE TRANSPORTER HXNP"/>
    <property type="match status" value="1"/>
</dbReference>
<keyword evidence="8" id="KW-1185">Reference proteome</keyword>
<feature type="transmembrane region" description="Helical" evidence="6">
    <location>
        <begin position="80"/>
        <end position="99"/>
    </location>
</feature>
<dbReference type="AlphaFoldDB" id="A0AAD9CT40"/>
<keyword evidence="4 6" id="KW-1133">Transmembrane helix</keyword>
<feature type="transmembrane region" description="Helical" evidence="6">
    <location>
        <begin position="335"/>
        <end position="355"/>
    </location>
</feature>
<evidence type="ECO:0000256" key="1">
    <source>
        <dbReference type="ARBA" id="ARBA00004141"/>
    </source>
</evidence>
<dbReference type="InterPro" id="IPR036259">
    <property type="entry name" value="MFS_trans_sf"/>
</dbReference>
<feature type="transmembrane region" description="Helical" evidence="6">
    <location>
        <begin position="305"/>
        <end position="323"/>
    </location>
</feature>
<feature type="transmembrane region" description="Helical" evidence="6">
    <location>
        <begin position="200"/>
        <end position="220"/>
    </location>
</feature>
<accession>A0AAD9CT40</accession>
<feature type="transmembrane region" description="Helical" evidence="6">
    <location>
        <begin position="111"/>
        <end position="129"/>
    </location>
</feature>
<reference evidence="7" key="1">
    <citation type="submission" date="2023-02" db="EMBL/GenBank/DDBJ databases">
        <title>Identification and recombinant expression of a fungal hydrolase from Papiliotrema laurentii that hydrolyzes apple cutin and clears colloidal polyester polyurethane.</title>
        <authorList>
            <consortium name="DOE Joint Genome Institute"/>
            <person name="Roman V.A."/>
            <person name="Bojanowski C."/>
            <person name="Crable B.R."/>
            <person name="Wagner D.N."/>
            <person name="Hung C.S."/>
            <person name="Nadeau L.J."/>
            <person name="Schratz L."/>
            <person name="Haridas S."/>
            <person name="Pangilinan J."/>
            <person name="Lipzen A."/>
            <person name="Na H."/>
            <person name="Yan M."/>
            <person name="Ng V."/>
            <person name="Grigoriev I.V."/>
            <person name="Spatafora J.W."/>
            <person name="Barlow D."/>
            <person name="Biffinger J."/>
            <person name="Kelley-Loughnane N."/>
            <person name="Varaljay V.A."/>
            <person name="Crookes-Goodson W.J."/>
        </authorList>
    </citation>
    <scope>NUCLEOTIDE SEQUENCE</scope>
    <source>
        <strain evidence="7">5307AH</strain>
    </source>
</reference>
<evidence type="ECO:0000256" key="2">
    <source>
        <dbReference type="ARBA" id="ARBA00022448"/>
    </source>
</evidence>
<feature type="transmembrane region" description="Helical" evidence="6">
    <location>
        <begin position="393"/>
        <end position="415"/>
    </location>
</feature>
<keyword evidence="3 6" id="KW-0812">Transmembrane</keyword>
<evidence type="ECO:0000256" key="5">
    <source>
        <dbReference type="ARBA" id="ARBA00023136"/>
    </source>
</evidence>
<proteinExistence type="predicted"/>
<dbReference type="FunFam" id="1.20.1250.20:FF:000188">
    <property type="entry name" value="MFS general substrate transporter"/>
    <property type="match status" value="1"/>
</dbReference>
<dbReference type="GO" id="GO:0016020">
    <property type="term" value="C:membrane"/>
    <property type="evidence" value="ECO:0007669"/>
    <property type="project" value="UniProtKB-SubCell"/>
</dbReference>
<feature type="transmembrane region" description="Helical" evidence="6">
    <location>
        <begin position="135"/>
        <end position="155"/>
    </location>
</feature>
<dbReference type="Pfam" id="PF07690">
    <property type="entry name" value="MFS_1"/>
    <property type="match status" value="1"/>
</dbReference>
<sequence length="485" mass="53826">MLSDSKVEDLNEKPIVGIETAEHDYSPEESRAIVRKFDLHILPFIFWAYLFNSLDRNNLSNAKSDGMTADLHFPLNGYRTLLSVFYVPFCVLVVPGVMLTRKVGPRWTLPGYMLGWGGMCLANAAVKTFGQSLAVRLLLGAFEAGFAASVIFYLTTFYQRGELGMRIAAFYSCNALSGAFSGLISYGVFQAKSHLHGWQILFILEGALTMGFAILMYFCLPWSPADARFLNERQKEVARFRLLADGSTATGTMFSFKTFFAPLWDWKFYVFAPIALCYGTAAAVAGNFMTQIIGRFKYSVVKTNLFTVAPFMFGTLLLLITAWSSDRNRERGLHLASSVVLVIIGCVILAALPITEKKASYFAAFLITGGAFTPSVLFHTWHQCNDPSEDGRAFRVGAFTFLANAGGIVSANIFLDTFAPKYETPMIITACIEAVALVLIVGLRTWMVLDNKKRNKAQGVEWTSLDVPTEVLGDGPKNPMFRHFY</sequence>
<dbReference type="PANTHER" id="PTHR43791">
    <property type="entry name" value="PERMEASE-RELATED"/>
    <property type="match status" value="1"/>
</dbReference>
<comment type="subcellular location">
    <subcellularLocation>
        <location evidence="1">Membrane</location>
        <topology evidence="1">Multi-pass membrane protein</topology>
    </subcellularLocation>
</comment>
<dbReference type="Gene3D" id="1.20.1250.20">
    <property type="entry name" value="MFS general substrate transporter like domains"/>
    <property type="match status" value="2"/>
</dbReference>
<dbReference type="InterPro" id="IPR011701">
    <property type="entry name" value="MFS"/>
</dbReference>